<dbReference type="InterPro" id="IPR053183">
    <property type="entry name" value="ASL1"/>
</dbReference>
<dbReference type="Pfam" id="PF11790">
    <property type="entry name" value="Glyco_hydro_cc"/>
    <property type="match status" value="3"/>
</dbReference>
<evidence type="ECO:0000313" key="2">
    <source>
        <dbReference type="EMBL" id="KAK7498446.1"/>
    </source>
</evidence>
<name>A0ABD0LG32_9CAEN</name>
<evidence type="ECO:0000259" key="1">
    <source>
        <dbReference type="Pfam" id="PF11790"/>
    </source>
</evidence>
<dbReference type="Gene3D" id="3.20.20.80">
    <property type="entry name" value="Glycosidases"/>
    <property type="match status" value="2"/>
</dbReference>
<feature type="domain" description="Asl1-like glycosyl hydrolase catalytic" evidence="1">
    <location>
        <begin position="209"/>
        <end position="347"/>
    </location>
</feature>
<dbReference type="EMBL" id="JACVVK020000051">
    <property type="protein sequence ID" value="KAK7498446.1"/>
    <property type="molecule type" value="Genomic_DNA"/>
</dbReference>
<reference evidence="2 3" key="1">
    <citation type="journal article" date="2023" name="Sci. Data">
        <title>Genome assembly of the Korean intertidal mud-creeper Batillaria attramentaria.</title>
        <authorList>
            <person name="Patra A.K."/>
            <person name="Ho P.T."/>
            <person name="Jun S."/>
            <person name="Lee S.J."/>
            <person name="Kim Y."/>
            <person name="Won Y.J."/>
        </authorList>
    </citation>
    <scope>NUCLEOTIDE SEQUENCE [LARGE SCALE GENOMIC DNA]</scope>
    <source>
        <strain evidence="2">Wonlab-2016</strain>
    </source>
</reference>
<dbReference type="PANTHER" id="PTHR34154:SF3">
    <property type="entry name" value="ALKALI-SENSITIVE LINKAGE PROTEIN 1"/>
    <property type="match status" value="1"/>
</dbReference>
<protein>
    <recommendedName>
        <fullName evidence="1">Asl1-like glycosyl hydrolase catalytic domain-containing protein</fullName>
    </recommendedName>
</protein>
<accession>A0ABD0LG32</accession>
<proteinExistence type="predicted"/>
<feature type="domain" description="Asl1-like glycosyl hydrolase catalytic" evidence="1">
    <location>
        <begin position="1"/>
        <end position="149"/>
    </location>
</feature>
<sequence>MSAAEAASHWPAIEAAAGNRTLVSPSPCLCGPPSLWDWFDEFFRLCQGCRVDYIATHIYQCNADREMAFLEKLYHKYNKKIWVTEFACPRHDSLQAQMNYMKAILPRLEAAPFVVRYAWFITRWKGDWFIPQAASLMEQNSSTLTPLGEYDWEATPDYWTTLAQFSGCGPLLENRAAMIWGWPSDDYVVKIPAEASVVLGYNEPNMREQTYWQWMDEFLQHCHGCRFDYMAAHIYQCNPDRDMEFLEKIYQKYKKKYVESVVVVVIVASVAALPLFPKIWVTEFACPYQDSLQAQMNYMKAILPRLEAAPFVVRYAWFVTRWKGDWFIPQAASLMEQNSSTLTPLGEYDWEATPDYWTTLSQFSGCGPLLENRAAMIWGWPSDDYVVKIPAEASVVLGFNEPNIRDQANITARKAARHWPAIQAAAGNRTLVSPCPVLQGHPQTYWQWMDEFLQHCHGCRVDYMAAHIYQCNPDRDMEFLEKIYQKYNKKIWVTEFACPYQDSLQAQMNYMKAILPRLEAAPFVVRYAWFITRWKGDWFIPQAASLLEQNSSTLTPLGEYYLHF</sequence>
<dbReference type="SUPFAM" id="SSF51445">
    <property type="entry name" value="(Trans)glycosidases"/>
    <property type="match status" value="3"/>
</dbReference>
<keyword evidence="3" id="KW-1185">Reference proteome</keyword>
<evidence type="ECO:0000313" key="3">
    <source>
        <dbReference type="Proteomes" id="UP001519460"/>
    </source>
</evidence>
<dbReference type="AlphaFoldDB" id="A0ABD0LG32"/>
<dbReference type="InterPro" id="IPR017853">
    <property type="entry name" value="GH"/>
</dbReference>
<comment type="caution">
    <text evidence="2">The sequence shown here is derived from an EMBL/GenBank/DDBJ whole genome shotgun (WGS) entry which is preliminary data.</text>
</comment>
<feature type="domain" description="Asl1-like glycosyl hydrolase catalytic" evidence="1">
    <location>
        <begin position="348"/>
        <end position="561"/>
    </location>
</feature>
<organism evidence="2 3">
    <name type="scientific">Batillaria attramentaria</name>
    <dbReference type="NCBI Taxonomy" id="370345"/>
    <lineage>
        <taxon>Eukaryota</taxon>
        <taxon>Metazoa</taxon>
        <taxon>Spiralia</taxon>
        <taxon>Lophotrochozoa</taxon>
        <taxon>Mollusca</taxon>
        <taxon>Gastropoda</taxon>
        <taxon>Caenogastropoda</taxon>
        <taxon>Sorbeoconcha</taxon>
        <taxon>Cerithioidea</taxon>
        <taxon>Batillariidae</taxon>
        <taxon>Batillaria</taxon>
    </lineage>
</organism>
<gene>
    <name evidence="2" type="ORF">BaRGS_00010400</name>
</gene>
<dbReference type="PANTHER" id="PTHR34154">
    <property type="entry name" value="ALKALI-SENSITIVE LINKAGE PROTEIN 1"/>
    <property type="match status" value="1"/>
</dbReference>
<dbReference type="Proteomes" id="UP001519460">
    <property type="component" value="Unassembled WGS sequence"/>
</dbReference>
<dbReference type="InterPro" id="IPR024655">
    <property type="entry name" value="Asl1_glyco_hydro_catalytic"/>
</dbReference>